<gene>
    <name evidence="2" type="ORF">COY66_01260</name>
</gene>
<organism evidence="2 3">
    <name type="scientific">Candidatus Kerfeldbacteria bacterium CG_4_10_14_0_8_um_filter_42_10</name>
    <dbReference type="NCBI Taxonomy" id="2014248"/>
    <lineage>
        <taxon>Bacteria</taxon>
        <taxon>Candidatus Kerfeldiibacteriota</taxon>
    </lineage>
</organism>
<dbReference type="Gene3D" id="1.10.10.1390">
    <property type="entry name" value="ATP-dependent DNA helicase RecQ"/>
    <property type="match status" value="1"/>
</dbReference>
<proteinExistence type="predicted"/>
<accession>A0A2M7RL42</accession>
<dbReference type="Pfam" id="PF05970">
    <property type="entry name" value="PIF1"/>
    <property type="match status" value="1"/>
</dbReference>
<dbReference type="EMBL" id="PFMD01000015">
    <property type="protein sequence ID" value="PIY97096.1"/>
    <property type="molecule type" value="Genomic_DNA"/>
</dbReference>
<name>A0A2M7RL42_9BACT</name>
<evidence type="ECO:0000313" key="2">
    <source>
        <dbReference type="EMBL" id="PIY97096.1"/>
    </source>
</evidence>
<dbReference type="Gene3D" id="3.40.50.300">
    <property type="entry name" value="P-loop containing nucleotide triphosphate hydrolases"/>
    <property type="match status" value="2"/>
</dbReference>
<dbReference type="CDD" id="cd18037">
    <property type="entry name" value="DEXSc_Pif1_like"/>
    <property type="match status" value="1"/>
</dbReference>
<dbReference type="InterPro" id="IPR003593">
    <property type="entry name" value="AAA+_ATPase"/>
</dbReference>
<dbReference type="SMART" id="SM00382">
    <property type="entry name" value="AAA"/>
    <property type="match status" value="1"/>
</dbReference>
<feature type="domain" description="AAA+ ATPase" evidence="1">
    <location>
        <begin position="12"/>
        <end position="166"/>
    </location>
</feature>
<dbReference type="CDD" id="cd18809">
    <property type="entry name" value="SF1_C_RecD"/>
    <property type="match status" value="1"/>
</dbReference>
<protein>
    <submittedName>
        <fullName evidence="2">AAA family ATPase</fullName>
    </submittedName>
</protein>
<evidence type="ECO:0000313" key="3">
    <source>
        <dbReference type="Proteomes" id="UP000230779"/>
    </source>
</evidence>
<dbReference type="Pfam" id="PF14493">
    <property type="entry name" value="HTH_40"/>
    <property type="match status" value="1"/>
</dbReference>
<dbReference type="GO" id="GO:0003678">
    <property type="term" value="F:DNA helicase activity"/>
    <property type="evidence" value="ECO:0007669"/>
    <property type="project" value="InterPro"/>
</dbReference>
<evidence type="ECO:0000259" key="1">
    <source>
        <dbReference type="SMART" id="SM00382"/>
    </source>
</evidence>
<dbReference type="AlphaFoldDB" id="A0A2M7RL42"/>
<dbReference type="InterPro" id="IPR027417">
    <property type="entry name" value="P-loop_NTPase"/>
</dbReference>
<dbReference type="GO" id="GO:0006281">
    <property type="term" value="P:DNA repair"/>
    <property type="evidence" value="ECO:0007669"/>
    <property type="project" value="InterPro"/>
</dbReference>
<dbReference type="InterPro" id="IPR010285">
    <property type="entry name" value="DNA_helicase_pif1-like_DEAD"/>
</dbReference>
<dbReference type="InterPro" id="IPR051055">
    <property type="entry name" value="PIF1_helicase"/>
</dbReference>
<sequence length="576" mass="64308">MKQSEALSILRTGANVFLTGEPGSGKTHVINEYAAYLREHEVEPAVTASTGIAATHIGGFTIHSWSGIGIKRKLEKHDLAGIAANRRIVKRVANASVLIIDEISMLQPETLNMVDAVCRKIKGSSVRESSLLPFGGMQVILVGDFFQLPPIINNYPSNDEQLSLAKNNARFCYDSAAWQKAEPVVCYLSEQYRQDDVAFLSMLSAIRRNGFSEEHLCHIQTRKINHSDNLSGIPKLFSHNVDVDRVNGEMLANLSGKQWMFSMISQGAEALTASLKKGCLSPEKLCLKIGAEVMFTKNSPSGRFVNGTLGVVEDFDQTSGYPVVRTKNGKRIEVEPMDWNIEENFKIRATITQLPLRLAWAITVHKSQGMTLDEAVMDLSGVFEYGQGYVALSRVRKLSGLHVLGWNERAFLVHPEIAAKDKDFRFASAQAAALFSKMAEKELKIKHDKFITACGGTLKIISDRQKGLLRRNGKINTYEQTLAFWRNGKNTMEISNERGLKESTILNHIEKLIQRGAIDSKDFPRLLTPALKREKGKIQAAFRELGRERLGPIYEKFGGKYSYDDLRIARMTLAQE</sequence>
<dbReference type="PANTHER" id="PTHR47642">
    <property type="entry name" value="ATP-DEPENDENT DNA HELICASE"/>
    <property type="match status" value="1"/>
</dbReference>
<dbReference type="GO" id="GO:0000723">
    <property type="term" value="P:telomere maintenance"/>
    <property type="evidence" value="ECO:0007669"/>
    <property type="project" value="InterPro"/>
</dbReference>
<dbReference type="InterPro" id="IPR029491">
    <property type="entry name" value="Helicase_HTH"/>
</dbReference>
<comment type="caution">
    <text evidence="2">The sequence shown here is derived from an EMBL/GenBank/DDBJ whole genome shotgun (WGS) entry which is preliminary data.</text>
</comment>
<reference evidence="2 3" key="1">
    <citation type="submission" date="2017-09" db="EMBL/GenBank/DDBJ databases">
        <title>Depth-based differentiation of microbial function through sediment-hosted aquifers and enrichment of novel symbionts in the deep terrestrial subsurface.</title>
        <authorList>
            <person name="Probst A.J."/>
            <person name="Ladd B."/>
            <person name="Jarett J.K."/>
            <person name="Geller-Mcgrath D.E."/>
            <person name="Sieber C.M."/>
            <person name="Emerson J.B."/>
            <person name="Anantharaman K."/>
            <person name="Thomas B.C."/>
            <person name="Malmstrom R."/>
            <person name="Stieglmeier M."/>
            <person name="Klingl A."/>
            <person name="Woyke T."/>
            <person name="Ryan C.M."/>
            <person name="Banfield J.F."/>
        </authorList>
    </citation>
    <scope>NUCLEOTIDE SEQUENCE [LARGE SCALE GENOMIC DNA]</scope>
    <source>
        <strain evidence="2">CG_4_10_14_0_8_um_filter_42_10</strain>
    </source>
</reference>
<dbReference type="PANTHER" id="PTHR47642:SF5">
    <property type="entry name" value="ATP-DEPENDENT DNA HELICASE"/>
    <property type="match status" value="1"/>
</dbReference>
<dbReference type="Proteomes" id="UP000230779">
    <property type="component" value="Unassembled WGS sequence"/>
</dbReference>
<dbReference type="SUPFAM" id="SSF52540">
    <property type="entry name" value="P-loop containing nucleoside triphosphate hydrolases"/>
    <property type="match status" value="2"/>
</dbReference>